<dbReference type="EMBL" id="VCBC01000010">
    <property type="protein sequence ID" value="TLU64660.1"/>
    <property type="molecule type" value="Genomic_DNA"/>
</dbReference>
<reference evidence="2 3" key="1">
    <citation type="submission" date="2019-05" db="EMBL/GenBank/DDBJ databases">
        <title>Genome sequences of Thalassotalea litorea 1K03283.</title>
        <authorList>
            <person name="Zhang D."/>
        </authorList>
    </citation>
    <scope>NUCLEOTIDE SEQUENCE [LARGE SCALE GENOMIC DNA]</scope>
    <source>
        <strain evidence="2 3">MCCC 1K03283</strain>
    </source>
</reference>
<name>A0A5R9IGJ8_9GAMM</name>
<keyword evidence="3" id="KW-1185">Reference proteome</keyword>
<gene>
    <name evidence="2" type="ORF">FE810_11280</name>
</gene>
<sequence length="158" mass="18011">MRISLPILLLFLLQSCAHNGGWTQFEKLDLASGQAGVYIFYGCETPETKHFSGPAFWIDGEKRGYLPYDTYYSILLEPGIHEIQISGQFPAEPSNYPKLVIAKKLLPNIDYYFEFSSEYMTYALSQHMLEEIDPKEASALIQNCKRAKKSYFSSDDAV</sequence>
<feature type="chain" id="PRO_5024460896" description="DUF2846 domain-containing protein" evidence="1">
    <location>
        <begin position="20"/>
        <end position="158"/>
    </location>
</feature>
<comment type="caution">
    <text evidence="2">The sequence shown here is derived from an EMBL/GenBank/DDBJ whole genome shotgun (WGS) entry which is preliminary data.</text>
</comment>
<dbReference type="RefSeq" id="WP_138320158.1">
    <property type="nucleotide sequence ID" value="NZ_VCBC01000010.1"/>
</dbReference>
<organism evidence="2 3">
    <name type="scientific">Thalassotalea litorea</name>
    <dbReference type="NCBI Taxonomy" id="2020715"/>
    <lineage>
        <taxon>Bacteria</taxon>
        <taxon>Pseudomonadati</taxon>
        <taxon>Pseudomonadota</taxon>
        <taxon>Gammaproteobacteria</taxon>
        <taxon>Alteromonadales</taxon>
        <taxon>Colwelliaceae</taxon>
        <taxon>Thalassotalea</taxon>
    </lineage>
</organism>
<feature type="signal peptide" evidence="1">
    <location>
        <begin position="1"/>
        <end position="19"/>
    </location>
</feature>
<evidence type="ECO:0000313" key="3">
    <source>
        <dbReference type="Proteomes" id="UP000307790"/>
    </source>
</evidence>
<accession>A0A5R9IGJ8</accession>
<protein>
    <recommendedName>
        <fullName evidence="4">DUF2846 domain-containing protein</fullName>
    </recommendedName>
</protein>
<dbReference type="AlphaFoldDB" id="A0A5R9IGJ8"/>
<proteinExistence type="predicted"/>
<dbReference type="PROSITE" id="PS51257">
    <property type="entry name" value="PROKAR_LIPOPROTEIN"/>
    <property type="match status" value="1"/>
</dbReference>
<dbReference type="Proteomes" id="UP000307790">
    <property type="component" value="Unassembled WGS sequence"/>
</dbReference>
<evidence type="ECO:0000313" key="2">
    <source>
        <dbReference type="EMBL" id="TLU64660.1"/>
    </source>
</evidence>
<keyword evidence="1" id="KW-0732">Signal</keyword>
<evidence type="ECO:0008006" key="4">
    <source>
        <dbReference type="Google" id="ProtNLM"/>
    </source>
</evidence>
<evidence type="ECO:0000256" key="1">
    <source>
        <dbReference type="SAM" id="SignalP"/>
    </source>
</evidence>